<proteinExistence type="predicted"/>
<dbReference type="Proteomes" id="UP000823388">
    <property type="component" value="Chromosome 9K"/>
</dbReference>
<evidence type="ECO:0000313" key="2">
    <source>
        <dbReference type="Proteomes" id="UP000823388"/>
    </source>
</evidence>
<accession>A0A8T0NP66</accession>
<dbReference type="AlphaFoldDB" id="A0A8T0NP66"/>
<gene>
    <name evidence="1" type="ORF">PVAP13_9KG167083</name>
</gene>
<name>A0A8T0NP66_PANVG</name>
<keyword evidence="2" id="KW-1185">Reference proteome</keyword>
<organism evidence="1 2">
    <name type="scientific">Panicum virgatum</name>
    <name type="common">Blackwell switchgrass</name>
    <dbReference type="NCBI Taxonomy" id="38727"/>
    <lineage>
        <taxon>Eukaryota</taxon>
        <taxon>Viridiplantae</taxon>
        <taxon>Streptophyta</taxon>
        <taxon>Embryophyta</taxon>
        <taxon>Tracheophyta</taxon>
        <taxon>Spermatophyta</taxon>
        <taxon>Magnoliopsida</taxon>
        <taxon>Liliopsida</taxon>
        <taxon>Poales</taxon>
        <taxon>Poaceae</taxon>
        <taxon>PACMAD clade</taxon>
        <taxon>Panicoideae</taxon>
        <taxon>Panicodae</taxon>
        <taxon>Paniceae</taxon>
        <taxon>Panicinae</taxon>
        <taxon>Panicum</taxon>
        <taxon>Panicum sect. Hiantes</taxon>
    </lineage>
</organism>
<dbReference type="EMBL" id="CM029053">
    <property type="protein sequence ID" value="KAG2551297.1"/>
    <property type="molecule type" value="Genomic_DNA"/>
</dbReference>
<comment type="caution">
    <text evidence="1">The sequence shown here is derived from an EMBL/GenBank/DDBJ whole genome shotgun (WGS) entry which is preliminary data.</text>
</comment>
<reference evidence="1" key="1">
    <citation type="submission" date="2020-05" db="EMBL/GenBank/DDBJ databases">
        <title>WGS assembly of Panicum virgatum.</title>
        <authorList>
            <person name="Lovell J.T."/>
            <person name="Jenkins J."/>
            <person name="Shu S."/>
            <person name="Juenger T.E."/>
            <person name="Schmutz J."/>
        </authorList>
    </citation>
    <scope>NUCLEOTIDE SEQUENCE</scope>
    <source>
        <strain evidence="1">AP13</strain>
    </source>
</reference>
<sequence>METHDWKGCLLLSFLSRQPAKNYFLPSPRLSLSLSLSSFSDLSLPPPSLPLFESCPPRRSRIPPLALADPTAPSSPVFLPPCARGPGSGCRVIRGGSRARRLRWVGGFAGWLSLPDPSGPRIRRKGGAFCGLSAPCRRVWGRRW</sequence>
<evidence type="ECO:0000313" key="1">
    <source>
        <dbReference type="EMBL" id="KAG2551297.1"/>
    </source>
</evidence>
<protein>
    <submittedName>
        <fullName evidence="1">Uncharacterized protein</fullName>
    </submittedName>
</protein>